<keyword evidence="3" id="KW-1185">Reference proteome</keyword>
<feature type="compositionally biased region" description="Basic residues" evidence="1">
    <location>
        <begin position="43"/>
        <end position="53"/>
    </location>
</feature>
<evidence type="ECO:0000313" key="2">
    <source>
        <dbReference type="EMBL" id="CAI6367188.1"/>
    </source>
</evidence>
<reference evidence="2 3" key="1">
    <citation type="submission" date="2023-01" db="EMBL/GenBank/DDBJ databases">
        <authorList>
            <person name="Whitehead M."/>
        </authorList>
    </citation>
    <scope>NUCLEOTIDE SEQUENCE [LARGE SCALE GENOMIC DNA]</scope>
</reference>
<dbReference type="Proteomes" id="UP001160148">
    <property type="component" value="Unassembled WGS sequence"/>
</dbReference>
<organism evidence="2 3">
    <name type="scientific">Macrosiphum euphorbiae</name>
    <name type="common">potato aphid</name>
    <dbReference type="NCBI Taxonomy" id="13131"/>
    <lineage>
        <taxon>Eukaryota</taxon>
        <taxon>Metazoa</taxon>
        <taxon>Ecdysozoa</taxon>
        <taxon>Arthropoda</taxon>
        <taxon>Hexapoda</taxon>
        <taxon>Insecta</taxon>
        <taxon>Pterygota</taxon>
        <taxon>Neoptera</taxon>
        <taxon>Paraneoptera</taxon>
        <taxon>Hemiptera</taxon>
        <taxon>Sternorrhyncha</taxon>
        <taxon>Aphidomorpha</taxon>
        <taxon>Aphidoidea</taxon>
        <taxon>Aphididae</taxon>
        <taxon>Macrosiphini</taxon>
        <taxon>Macrosiphum</taxon>
    </lineage>
</organism>
<evidence type="ECO:0000256" key="1">
    <source>
        <dbReference type="SAM" id="MobiDB-lite"/>
    </source>
</evidence>
<protein>
    <submittedName>
        <fullName evidence="2">Uncharacterized protein</fullName>
    </submittedName>
</protein>
<accession>A0AAV0XH55</accession>
<feature type="region of interest" description="Disordered" evidence="1">
    <location>
        <begin position="7"/>
        <end position="80"/>
    </location>
</feature>
<evidence type="ECO:0000313" key="3">
    <source>
        <dbReference type="Proteomes" id="UP001160148"/>
    </source>
</evidence>
<comment type="caution">
    <text evidence="2">The sequence shown here is derived from an EMBL/GenBank/DDBJ whole genome shotgun (WGS) entry which is preliminary data.</text>
</comment>
<dbReference type="EMBL" id="CARXXK010000004">
    <property type="protein sequence ID" value="CAI6367188.1"/>
    <property type="molecule type" value="Genomic_DNA"/>
</dbReference>
<sequence>MAACLAADVHDVWPSGQPPQRPSSPETRCHHVQHTPRLYQERIKRRPRRRRTVKVTSLPPPMPLQSAGNIVNNNNIDFSL</sequence>
<dbReference type="AlphaFoldDB" id="A0AAV0XH55"/>
<proteinExistence type="predicted"/>
<gene>
    <name evidence="2" type="ORF">MEUPH1_LOCUS21688</name>
</gene>
<name>A0AAV0XH55_9HEMI</name>
<feature type="compositionally biased region" description="Polar residues" evidence="1">
    <location>
        <begin position="66"/>
        <end position="80"/>
    </location>
</feature>